<organism evidence="1 2">
    <name type="scientific">Nostoc sphaeroides CCNUC1</name>
    <dbReference type="NCBI Taxonomy" id="2653204"/>
    <lineage>
        <taxon>Bacteria</taxon>
        <taxon>Bacillati</taxon>
        <taxon>Cyanobacteriota</taxon>
        <taxon>Cyanophyceae</taxon>
        <taxon>Nostocales</taxon>
        <taxon>Nostocaceae</taxon>
        <taxon>Nostoc</taxon>
    </lineage>
</organism>
<accession>A0A5P8VY10</accession>
<dbReference type="AlphaFoldDB" id="A0A5P8VY10"/>
<protein>
    <submittedName>
        <fullName evidence="1">Uncharacterized protein</fullName>
    </submittedName>
</protein>
<keyword evidence="2" id="KW-1185">Reference proteome</keyword>
<evidence type="ECO:0000313" key="1">
    <source>
        <dbReference type="EMBL" id="QFS45270.1"/>
    </source>
</evidence>
<dbReference type="Proteomes" id="UP000326678">
    <property type="component" value="Chromosome Gxm1"/>
</dbReference>
<reference evidence="1 2" key="1">
    <citation type="submission" date="2019-10" db="EMBL/GenBank/DDBJ databases">
        <title>Genomic and transcriptomic insights into the perfect genentic adaptation of a filamentous nitrogen-fixing cyanobacterium to rice fields.</title>
        <authorList>
            <person name="Chen Z."/>
        </authorList>
    </citation>
    <scope>NUCLEOTIDE SEQUENCE [LARGE SCALE GENOMIC DNA]</scope>
    <source>
        <strain evidence="1">CCNUC1</strain>
    </source>
</reference>
<name>A0A5P8VY10_9NOSO</name>
<evidence type="ECO:0000313" key="2">
    <source>
        <dbReference type="Proteomes" id="UP000326678"/>
    </source>
</evidence>
<gene>
    <name evidence="1" type="ORF">GXM_02747</name>
</gene>
<proteinExistence type="predicted"/>
<sequence>MPCLANPQLNIDSCFTLFLNRQSLFSIPHWPLATSPRREYYVNNSSCVGWVSFLNPTFRRQCLCNFSQSQAY</sequence>
<dbReference type="EMBL" id="CP045226">
    <property type="protein sequence ID" value="QFS45270.1"/>
    <property type="molecule type" value="Genomic_DNA"/>
</dbReference>
<dbReference type="KEGG" id="nsh:GXM_02747"/>